<dbReference type="EMBL" id="JACHNC010000001">
    <property type="protein sequence ID" value="MBB4753597.1"/>
    <property type="molecule type" value="Genomic_DNA"/>
</dbReference>
<dbReference type="AlphaFoldDB" id="A0A7W7HN44"/>
<gene>
    <name evidence="1" type="ORF">Alo02nite_10320</name>
    <name evidence="2" type="ORF">BJ964_007758</name>
</gene>
<sequence>MGPIVPAYFHPAPHPGEWRRLADAGPAVRAVVLNVADGPGARPDPALRLAAERLRVPVLGYVDTAYGQRGAHAVARDVARHLAWYRVGGVFFDQVPAGCEWLAVYRRLAAEARRQGCGTVMFHHGVYPDPRFADLADMLGVFEGPARRYLTLAPPAWARRHAAATFCHLVYETPARLFTTVLAHAATAHAGSVYLTDRGGANPWDGLPPYFPRPC</sequence>
<dbReference type="Proteomes" id="UP000631312">
    <property type="component" value="Unassembled WGS sequence"/>
</dbReference>
<evidence type="ECO:0000313" key="4">
    <source>
        <dbReference type="Proteomes" id="UP000631312"/>
    </source>
</evidence>
<reference evidence="1 4" key="2">
    <citation type="submission" date="2021-01" db="EMBL/GenBank/DDBJ databases">
        <title>Whole genome shotgun sequence of Actinoplanes lobatus NBRC 12513.</title>
        <authorList>
            <person name="Komaki H."/>
            <person name="Tamura T."/>
        </authorList>
    </citation>
    <scope>NUCLEOTIDE SEQUENCE [LARGE SCALE GENOMIC DNA]</scope>
    <source>
        <strain evidence="1 4">NBRC 12513</strain>
    </source>
</reference>
<evidence type="ECO:0000313" key="1">
    <source>
        <dbReference type="EMBL" id="GIE38134.1"/>
    </source>
</evidence>
<protein>
    <recommendedName>
        <fullName evidence="5">Spherulation-specific family 4</fullName>
    </recommendedName>
</protein>
<organism evidence="2 3">
    <name type="scientific">Actinoplanes lobatus</name>
    <dbReference type="NCBI Taxonomy" id="113568"/>
    <lineage>
        <taxon>Bacteria</taxon>
        <taxon>Bacillati</taxon>
        <taxon>Actinomycetota</taxon>
        <taxon>Actinomycetes</taxon>
        <taxon>Micromonosporales</taxon>
        <taxon>Micromonosporaceae</taxon>
        <taxon>Actinoplanes</taxon>
    </lineage>
</organism>
<dbReference type="PANTHER" id="PTHR35040">
    <property type="match status" value="1"/>
</dbReference>
<evidence type="ECO:0000313" key="2">
    <source>
        <dbReference type="EMBL" id="MBB4753597.1"/>
    </source>
</evidence>
<accession>A0A7W7HN44</accession>
<comment type="caution">
    <text evidence="2">The sequence shown here is derived from an EMBL/GenBank/DDBJ whole genome shotgun (WGS) entry which is preliminary data.</text>
</comment>
<dbReference type="Proteomes" id="UP000590511">
    <property type="component" value="Unassembled WGS sequence"/>
</dbReference>
<dbReference type="EMBL" id="BOMP01000016">
    <property type="protein sequence ID" value="GIE38134.1"/>
    <property type="molecule type" value="Genomic_DNA"/>
</dbReference>
<keyword evidence="4" id="KW-1185">Reference proteome</keyword>
<dbReference type="Pfam" id="PF12138">
    <property type="entry name" value="Spherulin4"/>
    <property type="match status" value="1"/>
</dbReference>
<evidence type="ECO:0008006" key="5">
    <source>
        <dbReference type="Google" id="ProtNLM"/>
    </source>
</evidence>
<proteinExistence type="predicted"/>
<reference evidence="2 3" key="1">
    <citation type="submission" date="2020-08" db="EMBL/GenBank/DDBJ databases">
        <title>Sequencing the genomes of 1000 actinobacteria strains.</title>
        <authorList>
            <person name="Klenk H.-P."/>
        </authorList>
    </citation>
    <scope>NUCLEOTIDE SEQUENCE [LARGE SCALE GENOMIC DNA]</scope>
    <source>
        <strain evidence="2 3">DSM 43150</strain>
    </source>
</reference>
<evidence type="ECO:0000313" key="3">
    <source>
        <dbReference type="Proteomes" id="UP000590511"/>
    </source>
</evidence>
<dbReference type="InterPro" id="IPR021986">
    <property type="entry name" value="Spherulin4"/>
</dbReference>
<dbReference type="RefSeq" id="WP_188125273.1">
    <property type="nucleotide sequence ID" value="NZ_BOMP01000016.1"/>
</dbReference>
<dbReference type="PANTHER" id="PTHR35040:SF9">
    <property type="entry name" value="4-LIKE CELL SURFACE PROTEIN, PUTATIVE (AFU_ORTHOLOGUE AFUA_4G14080)-RELATED"/>
    <property type="match status" value="1"/>
</dbReference>
<name>A0A7W7HN44_9ACTN</name>